<evidence type="ECO:0000313" key="2">
    <source>
        <dbReference type="EMBL" id="CCG44867.1"/>
    </source>
</evidence>
<proteinExistence type="predicted"/>
<dbReference type="KEGG" id="hhd:HBHAL_2522"/>
<dbReference type="Proteomes" id="UP000007397">
    <property type="component" value="Chromosome"/>
</dbReference>
<dbReference type="Pfam" id="PF03848">
    <property type="entry name" value="TehB"/>
    <property type="match status" value="1"/>
</dbReference>
<feature type="domain" description="Tellurite resistance methyltransferase TehB-like" evidence="1">
    <location>
        <begin position="22"/>
        <end position="113"/>
    </location>
</feature>
<gene>
    <name evidence="2" type="ordered locus">HBHAL_2522</name>
</gene>
<keyword evidence="3" id="KW-1185">Reference proteome</keyword>
<dbReference type="STRING" id="866895.HBHAL_2522"/>
<dbReference type="PANTHER" id="PTHR43861">
    <property type="entry name" value="TRANS-ACONITATE 2-METHYLTRANSFERASE-RELATED"/>
    <property type="match status" value="1"/>
</dbReference>
<organism evidence="2 3">
    <name type="scientific">Halobacillus halophilus (strain ATCC 35676 / DSM 2266 / JCM 20832 / KCTC 3685 / LMG 17431 / NBRC 102448 / NCIMB 2269)</name>
    <name type="common">Sporosarcina halophila</name>
    <dbReference type="NCBI Taxonomy" id="866895"/>
    <lineage>
        <taxon>Bacteria</taxon>
        <taxon>Bacillati</taxon>
        <taxon>Bacillota</taxon>
        <taxon>Bacilli</taxon>
        <taxon>Bacillales</taxon>
        <taxon>Bacillaceae</taxon>
        <taxon>Halobacillus</taxon>
    </lineage>
</organism>
<dbReference type="EMBL" id="HE717023">
    <property type="protein sequence ID" value="CCG44867.1"/>
    <property type="molecule type" value="Genomic_DNA"/>
</dbReference>
<dbReference type="HOGENOM" id="CLU_056435_3_0_9"/>
<name>I0JL47_HALH3</name>
<dbReference type="InterPro" id="IPR029063">
    <property type="entry name" value="SAM-dependent_MTases_sf"/>
</dbReference>
<dbReference type="SUPFAM" id="SSF53335">
    <property type="entry name" value="S-adenosyl-L-methionine-dependent methyltransferases"/>
    <property type="match status" value="1"/>
</dbReference>
<dbReference type="AlphaFoldDB" id="I0JL47"/>
<evidence type="ECO:0000259" key="1">
    <source>
        <dbReference type="Pfam" id="PF03848"/>
    </source>
</evidence>
<dbReference type="CDD" id="cd02440">
    <property type="entry name" value="AdoMet_MTases"/>
    <property type="match status" value="1"/>
</dbReference>
<evidence type="ECO:0000313" key="3">
    <source>
        <dbReference type="Proteomes" id="UP000007397"/>
    </source>
</evidence>
<protein>
    <recommendedName>
        <fullName evidence="1">Tellurite resistance methyltransferase TehB-like domain-containing protein</fullName>
    </recommendedName>
</protein>
<dbReference type="InterPro" id="IPR015985">
    <property type="entry name" value="TehB-like_dom"/>
</dbReference>
<dbReference type="eggNOG" id="COG0500">
    <property type="taxonomic scope" value="Bacteria"/>
</dbReference>
<sequence length="190" mass="22037">MKKVAYDDYYQELNYFGNPYPGLIDFFTNYKPKGIVLDLGCGQGRDSLFIGELGYKVMGIDHSTVGINQLNEEAKKRNINVEGIVDNVYDFPISKDIDIVLLDSMLHFYKNDLHKETEFVNKVLIQLKEGGVFVNCILKGDEREKTLKKIINESTYEWETLTDTYTEYREVNAEFHLLAIKKRKQIETSN</sequence>
<accession>I0JL47</accession>
<reference evidence="2 3" key="1">
    <citation type="journal article" date="2013" name="Environ. Microbiol.">
        <title>Chloride and organic osmolytes: a hybrid strategy to cope with elevated salinities by the moderately halophilic, chloride-dependent bacterium Halobacillus halophilus.</title>
        <authorList>
            <person name="Saum S.H."/>
            <person name="Pfeiffer F."/>
            <person name="Palm P."/>
            <person name="Rampp M."/>
            <person name="Schuster S.C."/>
            <person name="Muller V."/>
            <person name="Oesterhelt D."/>
        </authorList>
    </citation>
    <scope>NUCLEOTIDE SEQUENCE [LARGE SCALE GENOMIC DNA]</scope>
    <source>
        <strain evidence="3">ATCC 35676 / DSM 2266 / JCM 20832 / KCTC 3685 / LMG 17431 / NBRC 102448 / NCIMB 2269</strain>
    </source>
</reference>
<dbReference type="PATRIC" id="fig|866895.3.peg.1533"/>
<dbReference type="Gene3D" id="3.40.50.150">
    <property type="entry name" value="Vaccinia Virus protein VP39"/>
    <property type="match status" value="1"/>
</dbReference>
<dbReference type="RefSeq" id="WP_014642763.1">
    <property type="nucleotide sequence ID" value="NC_017668.1"/>
</dbReference>